<dbReference type="AlphaFoldDB" id="V6LYR1"/>
<dbReference type="EMBL" id="KI546085">
    <property type="protein sequence ID" value="EST45964.1"/>
    <property type="molecule type" value="Genomic_DNA"/>
</dbReference>
<sequence>MGKAENKARLLQFLETETGLTSVEMCKEVENSSLLDLASQKLSMDAKVVEFSFKVIQDNLYTETMRLEYLNMRFSIINYLFGKGVLQNTWNLQAEALKELISKIQETYNQFPTFLVSQRVSSVVKQLNNTSQKRSLMGIVLNEFGVISNFQDLNVKEYQQKLGGILDKVRKMEGDGVKSKKKNK</sequence>
<name>V6LYR1_9EUKA</name>
<protein>
    <submittedName>
        <fullName evidence="1">Uncharacterized protein</fullName>
    </submittedName>
</protein>
<evidence type="ECO:0000313" key="3">
    <source>
        <dbReference type="Proteomes" id="UP000018208"/>
    </source>
</evidence>
<dbReference type="VEuPathDB" id="GiardiaDB:SS50377_24491"/>
<evidence type="ECO:0000313" key="2">
    <source>
        <dbReference type="EMBL" id="KAH0574533.1"/>
    </source>
</evidence>
<gene>
    <name evidence="1" type="ORF">SS50377_13943</name>
    <name evidence="2" type="ORF">SS50377_24491</name>
</gene>
<evidence type="ECO:0000313" key="1">
    <source>
        <dbReference type="EMBL" id="EST45964.1"/>
    </source>
</evidence>
<organism evidence="1">
    <name type="scientific">Spironucleus salmonicida</name>
    <dbReference type="NCBI Taxonomy" id="348837"/>
    <lineage>
        <taxon>Eukaryota</taxon>
        <taxon>Metamonada</taxon>
        <taxon>Diplomonadida</taxon>
        <taxon>Hexamitidae</taxon>
        <taxon>Hexamitinae</taxon>
        <taxon>Spironucleus</taxon>
    </lineage>
</organism>
<reference evidence="1 2" key="1">
    <citation type="journal article" date="2014" name="PLoS Genet.">
        <title>The Genome of Spironucleus salmonicida Highlights a Fish Pathogen Adapted to Fluctuating Environments.</title>
        <authorList>
            <person name="Xu F."/>
            <person name="Jerlstrom-Hultqvist J."/>
            <person name="Einarsson E."/>
            <person name="Astvaldsson A."/>
            <person name="Svard S.G."/>
            <person name="Andersson J.O."/>
        </authorList>
    </citation>
    <scope>NUCLEOTIDE SEQUENCE</scope>
    <source>
        <strain evidence="2">ATCC 50377</strain>
    </source>
</reference>
<keyword evidence="3" id="KW-1185">Reference proteome</keyword>
<proteinExistence type="predicted"/>
<reference evidence="2" key="2">
    <citation type="submission" date="2020-12" db="EMBL/GenBank/DDBJ databases">
        <title>New Spironucleus salmonicida genome in near-complete chromosomes.</title>
        <authorList>
            <person name="Xu F."/>
            <person name="Kurt Z."/>
            <person name="Jimenez-Gonzalez A."/>
            <person name="Astvaldsson A."/>
            <person name="Andersson J.O."/>
            <person name="Svard S.G."/>
        </authorList>
    </citation>
    <scope>NUCLEOTIDE SEQUENCE</scope>
    <source>
        <strain evidence="2">ATCC 50377</strain>
    </source>
</reference>
<dbReference type="EMBL" id="AUWU02000004">
    <property type="protein sequence ID" value="KAH0574533.1"/>
    <property type="molecule type" value="Genomic_DNA"/>
</dbReference>
<dbReference type="Proteomes" id="UP000018208">
    <property type="component" value="Unassembled WGS sequence"/>
</dbReference>
<accession>V6LYR1</accession>